<name>A0A9D9IKY5_9BACT</name>
<feature type="signal peptide" evidence="2">
    <location>
        <begin position="1"/>
        <end position="19"/>
    </location>
</feature>
<feature type="domain" description="Outer membrane protein beta-barrel" evidence="3">
    <location>
        <begin position="7"/>
        <end position="212"/>
    </location>
</feature>
<keyword evidence="1 2" id="KW-0732">Signal</keyword>
<dbReference type="Pfam" id="PF13505">
    <property type="entry name" value="OMP_b-brl"/>
    <property type="match status" value="1"/>
</dbReference>
<reference evidence="4" key="1">
    <citation type="submission" date="2020-10" db="EMBL/GenBank/DDBJ databases">
        <authorList>
            <person name="Gilroy R."/>
        </authorList>
    </citation>
    <scope>NUCLEOTIDE SEQUENCE</scope>
    <source>
        <strain evidence="4">B1-13419</strain>
    </source>
</reference>
<dbReference type="EMBL" id="JADIMD010000081">
    <property type="protein sequence ID" value="MBO8474704.1"/>
    <property type="molecule type" value="Genomic_DNA"/>
</dbReference>
<dbReference type="AlphaFoldDB" id="A0A9D9IKY5"/>
<gene>
    <name evidence="4" type="ORF">IAB91_05380</name>
</gene>
<organism evidence="4 5">
    <name type="scientific">Candidatus Cryptobacteroides faecigallinarum</name>
    <dbReference type="NCBI Taxonomy" id="2840763"/>
    <lineage>
        <taxon>Bacteria</taxon>
        <taxon>Pseudomonadati</taxon>
        <taxon>Bacteroidota</taxon>
        <taxon>Bacteroidia</taxon>
        <taxon>Bacteroidales</taxon>
        <taxon>Candidatus Cryptobacteroides</taxon>
    </lineage>
</organism>
<proteinExistence type="predicted"/>
<sequence length="222" mass="24603">MKKILVFAAAMFAAVALSAQEKGDMYISGTFNVSTGNTVEAQGTTTVKTPGVTRFGIAPEFGIFVIDGLEVNVGVGYSLEKEQNNQGAVNVDPTVKPLYDNTNMFGIRAGLNYHVKICDMFYWAPGVKFLLDFGSTKSQVSVSETSKLGSNTDFTFRVSMLKFEFRPGQHFGIAFEAGNLDYTTSTIKEPDPIDNTKEYKTRNNNFNWNLNYGAQIGFKYYF</sequence>
<dbReference type="InterPro" id="IPR027385">
    <property type="entry name" value="Beta-barrel_OMP"/>
</dbReference>
<evidence type="ECO:0000313" key="4">
    <source>
        <dbReference type="EMBL" id="MBO8474704.1"/>
    </source>
</evidence>
<comment type="caution">
    <text evidence="4">The sequence shown here is derived from an EMBL/GenBank/DDBJ whole genome shotgun (WGS) entry which is preliminary data.</text>
</comment>
<evidence type="ECO:0000259" key="3">
    <source>
        <dbReference type="Pfam" id="PF13505"/>
    </source>
</evidence>
<protein>
    <submittedName>
        <fullName evidence="4">Outer membrane beta-barrel protein</fullName>
    </submittedName>
</protein>
<evidence type="ECO:0000256" key="2">
    <source>
        <dbReference type="SAM" id="SignalP"/>
    </source>
</evidence>
<evidence type="ECO:0000256" key="1">
    <source>
        <dbReference type="ARBA" id="ARBA00022729"/>
    </source>
</evidence>
<reference evidence="4" key="2">
    <citation type="journal article" date="2021" name="PeerJ">
        <title>Extensive microbial diversity within the chicken gut microbiome revealed by metagenomics and culture.</title>
        <authorList>
            <person name="Gilroy R."/>
            <person name="Ravi A."/>
            <person name="Getino M."/>
            <person name="Pursley I."/>
            <person name="Horton D.L."/>
            <person name="Alikhan N.F."/>
            <person name="Baker D."/>
            <person name="Gharbi K."/>
            <person name="Hall N."/>
            <person name="Watson M."/>
            <person name="Adriaenssens E.M."/>
            <person name="Foster-Nyarko E."/>
            <person name="Jarju S."/>
            <person name="Secka A."/>
            <person name="Antonio M."/>
            <person name="Oren A."/>
            <person name="Chaudhuri R.R."/>
            <person name="La Ragione R."/>
            <person name="Hildebrand F."/>
            <person name="Pallen M.J."/>
        </authorList>
    </citation>
    <scope>NUCLEOTIDE SEQUENCE</scope>
    <source>
        <strain evidence="4">B1-13419</strain>
    </source>
</reference>
<accession>A0A9D9IKY5</accession>
<feature type="chain" id="PRO_5038471634" evidence="2">
    <location>
        <begin position="20"/>
        <end position="222"/>
    </location>
</feature>
<evidence type="ECO:0000313" key="5">
    <source>
        <dbReference type="Proteomes" id="UP000823757"/>
    </source>
</evidence>
<dbReference type="Proteomes" id="UP000823757">
    <property type="component" value="Unassembled WGS sequence"/>
</dbReference>